<protein>
    <recommendedName>
        <fullName evidence="5">Metallo-beta-lactamase domain-containing protein</fullName>
    </recommendedName>
</protein>
<organism evidence="6">
    <name type="scientific">Oceaniferula spumae</name>
    <dbReference type="NCBI Taxonomy" id="2979115"/>
    <lineage>
        <taxon>Bacteria</taxon>
        <taxon>Pseudomonadati</taxon>
        <taxon>Verrucomicrobiota</taxon>
        <taxon>Verrucomicrobiia</taxon>
        <taxon>Verrucomicrobiales</taxon>
        <taxon>Verrucomicrobiaceae</taxon>
        <taxon>Oceaniferula</taxon>
    </lineage>
</organism>
<evidence type="ECO:0000259" key="5">
    <source>
        <dbReference type="SMART" id="SM00849"/>
    </source>
</evidence>
<evidence type="ECO:0000256" key="2">
    <source>
        <dbReference type="ARBA" id="ARBA00022723"/>
    </source>
</evidence>
<dbReference type="InterPro" id="IPR036866">
    <property type="entry name" value="RibonucZ/Hydroxyglut_hydro"/>
</dbReference>
<evidence type="ECO:0000256" key="1">
    <source>
        <dbReference type="ARBA" id="ARBA00001947"/>
    </source>
</evidence>
<dbReference type="KEGG" id="osu:NT6N_36430"/>
<dbReference type="GO" id="GO:0016787">
    <property type="term" value="F:hydrolase activity"/>
    <property type="evidence" value="ECO:0007669"/>
    <property type="project" value="UniProtKB-KW"/>
</dbReference>
<keyword evidence="4" id="KW-0862">Zinc</keyword>
<accession>A0AAT9FRK5</accession>
<keyword evidence="2" id="KW-0479">Metal-binding</keyword>
<feature type="domain" description="Metallo-beta-lactamase" evidence="5">
    <location>
        <begin position="98"/>
        <end position="245"/>
    </location>
</feature>
<keyword evidence="3" id="KW-0378">Hydrolase</keyword>
<dbReference type="SUPFAM" id="SSF56281">
    <property type="entry name" value="Metallo-hydrolase/oxidoreductase"/>
    <property type="match status" value="1"/>
</dbReference>
<evidence type="ECO:0000256" key="4">
    <source>
        <dbReference type="ARBA" id="ARBA00022833"/>
    </source>
</evidence>
<dbReference type="GO" id="GO:0046872">
    <property type="term" value="F:metal ion binding"/>
    <property type="evidence" value="ECO:0007669"/>
    <property type="project" value="UniProtKB-KW"/>
</dbReference>
<evidence type="ECO:0000313" key="6">
    <source>
        <dbReference type="EMBL" id="BDS08603.1"/>
    </source>
</evidence>
<proteinExistence type="predicted"/>
<comment type="cofactor">
    <cofactor evidence="1">
        <name>Zn(2+)</name>
        <dbReference type="ChEBI" id="CHEBI:29105"/>
    </cofactor>
</comment>
<name>A0AAT9FRK5_9BACT</name>
<gene>
    <name evidence="6" type="ORF">NT6N_36430</name>
</gene>
<dbReference type="InterPro" id="IPR001279">
    <property type="entry name" value="Metallo-B-lactamas"/>
</dbReference>
<dbReference type="AlphaFoldDB" id="A0AAT9FRK5"/>
<dbReference type="Pfam" id="PF00753">
    <property type="entry name" value="Lactamase_B"/>
    <property type="match status" value="1"/>
</dbReference>
<dbReference type="SMART" id="SM00849">
    <property type="entry name" value="Lactamase_B"/>
    <property type="match status" value="1"/>
</dbReference>
<reference evidence="6" key="1">
    <citation type="submission" date="2024-07" db="EMBL/GenBank/DDBJ databases">
        <title>Complete genome sequence of Verrucomicrobiaceae bacterium NT6N.</title>
        <authorList>
            <person name="Huang C."/>
            <person name="Takami H."/>
            <person name="Hamasaki K."/>
        </authorList>
    </citation>
    <scope>NUCLEOTIDE SEQUENCE</scope>
    <source>
        <strain evidence="6">NT6N</strain>
    </source>
</reference>
<sequence>MTTTSPNNIPLEDDPCDVIGKAMRGLGINADTLAQETGLSPQDIRQALDGDTDSQLLEPIAHALQLSASALNGLPSYRPEVTEPENLKQIVSSFGHAGVNSFVISQGNKAVVFDTGTDAAPILEFLEKKQLEASALLITHRHPDHTAGIREFSNIPAVYPEDINHGELIQFSDIQLTALDVSGHARPARAFYHTGLSLPVCILGDCMFAGSIGGAPDQGSYQLALQTIRDNILTLPSDTVICPGHGPLSNLHLELEHNPFVAN</sequence>
<evidence type="ECO:0000256" key="3">
    <source>
        <dbReference type="ARBA" id="ARBA00022801"/>
    </source>
</evidence>
<dbReference type="PANTHER" id="PTHR46233">
    <property type="entry name" value="HYDROXYACYLGLUTATHIONE HYDROLASE GLOC"/>
    <property type="match status" value="1"/>
</dbReference>
<dbReference type="Gene3D" id="3.60.15.10">
    <property type="entry name" value="Ribonuclease Z/Hydroxyacylglutathione hydrolase-like"/>
    <property type="match status" value="2"/>
</dbReference>
<dbReference type="PANTHER" id="PTHR46233:SF3">
    <property type="entry name" value="HYDROXYACYLGLUTATHIONE HYDROLASE GLOC"/>
    <property type="match status" value="1"/>
</dbReference>
<dbReference type="InterPro" id="IPR051453">
    <property type="entry name" value="MBL_Glyoxalase_II"/>
</dbReference>
<dbReference type="EMBL" id="AP026866">
    <property type="protein sequence ID" value="BDS08603.1"/>
    <property type="molecule type" value="Genomic_DNA"/>
</dbReference>